<keyword evidence="2" id="KW-1185">Reference proteome</keyword>
<sequence length="208" mass="21599">MRGGRRASGAGRLGVAAATLALVGCTGGEPAGQSPASQVPAPEPTSLAAYDVAGAVAARAPFCDRVSPTGIEHALGDVPEAHEEHANGDRFRLPDGSRSVSHEYGCSWTAPDGTAARAWVFAPPVTPARARRLAADAARGRCTRVGSGDFGKPSVALRCRTEEGVESSWRGLLGDGWLTCTLGPVDDPVRLEERTEEWCVAVLEAARA</sequence>
<evidence type="ECO:0000313" key="2">
    <source>
        <dbReference type="Proteomes" id="UP000294894"/>
    </source>
</evidence>
<dbReference type="AlphaFoldDB" id="A0A4P7GNW8"/>
<accession>A0A4P7GNW8</accession>
<reference evidence="1 2" key="1">
    <citation type="submission" date="2019-03" db="EMBL/GenBank/DDBJ databases">
        <title>Three New Species of Nocardioides, Nocardioides euryhalodurans sp. nov., Nocardioides seonyuensis sp. nov. and Nocardioides eburneoflavus sp. nov., Iolated from Soil.</title>
        <authorList>
            <person name="Roh S.G."/>
            <person name="Lee C."/>
            <person name="Kim M.-K."/>
            <person name="Kim S.B."/>
        </authorList>
    </citation>
    <scope>NUCLEOTIDE SEQUENCE [LARGE SCALE GENOMIC DNA]</scope>
    <source>
        <strain evidence="1 2">MMS17-SY117</strain>
    </source>
</reference>
<protein>
    <recommendedName>
        <fullName evidence="3">DUF3558 domain-containing protein</fullName>
    </recommendedName>
</protein>
<dbReference type="RefSeq" id="WP_135079561.1">
    <property type="nucleotide sequence ID" value="NZ_CP038267.1"/>
</dbReference>
<evidence type="ECO:0008006" key="3">
    <source>
        <dbReference type="Google" id="ProtNLM"/>
    </source>
</evidence>
<dbReference type="PROSITE" id="PS51257">
    <property type="entry name" value="PROKAR_LIPOPROTEIN"/>
    <property type="match status" value="1"/>
</dbReference>
<evidence type="ECO:0000313" key="1">
    <source>
        <dbReference type="EMBL" id="QBR93790.1"/>
    </source>
</evidence>
<name>A0A4P7GNW8_9ACTN</name>
<gene>
    <name evidence="1" type="ORF">EXE57_17015</name>
</gene>
<dbReference type="Proteomes" id="UP000294894">
    <property type="component" value="Chromosome"/>
</dbReference>
<organism evidence="1 2">
    <name type="scientific">Nocardioides euryhalodurans</name>
    <dbReference type="NCBI Taxonomy" id="2518370"/>
    <lineage>
        <taxon>Bacteria</taxon>
        <taxon>Bacillati</taxon>
        <taxon>Actinomycetota</taxon>
        <taxon>Actinomycetes</taxon>
        <taxon>Propionibacteriales</taxon>
        <taxon>Nocardioidaceae</taxon>
        <taxon>Nocardioides</taxon>
    </lineage>
</organism>
<dbReference type="EMBL" id="CP038267">
    <property type="protein sequence ID" value="QBR93790.1"/>
    <property type="molecule type" value="Genomic_DNA"/>
</dbReference>
<proteinExistence type="predicted"/>
<dbReference type="KEGG" id="noy:EXE57_17015"/>
<dbReference type="OrthoDB" id="3785371at2"/>